<dbReference type="Gene3D" id="1.20.1250.20">
    <property type="entry name" value="MFS general substrate transporter like domains"/>
    <property type="match status" value="1"/>
</dbReference>
<feature type="transmembrane region" description="Helical" evidence="6">
    <location>
        <begin position="145"/>
        <end position="164"/>
    </location>
</feature>
<proteinExistence type="predicted"/>
<dbReference type="KEGG" id="ckh:LVJ77_12690"/>
<feature type="transmembrane region" description="Helical" evidence="6">
    <location>
        <begin position="404"/>
        <end position="428"/>
    </location>
</feature>
<keyword evidence="4 6" id="KW-1133">Transmembrane helix</keyword>
<feature type="transmembrane region" description="Helical" evidence="6">
    <location>
        <begin position="112"/>
        <end position="133"/>
    </location>
</feature>
<dbReference type="InterPro" id="IPR036259">
    <property type="entry name" value="MFS_trans_sf"/>
</dbReference>
<dbReference type="EMBL" id="CP091521">
    <property type="protein sequence ID" value="XHH49954.1"/>
    <property type="molecule type" value="Genomic_DNA"/>
</dbReference>
<dbReference type="SUPFAM" id="SSF103473">
    <property type="entry name" value="MFS general substrate transporter"/>
    <property type="match status" value="1"/>
</dbReference>
<sequence length="538" mass="57994">MPMMPGSPASPDLSGGLRLRYLLVGIWLALAAGLQNGVMQAAQPFLRGILGMDLQQDGWFQAAYYMSYACMSILLFKVRQHFGVQRFVRWIALLMLAAAALQTGVSDYRTALLIRAASGVVASGLLVLAMFYLMQVFTGAKKLAGVMMALGLMLCATPLAQALVPPLLGNGHIGTVLWLPAVCACLSAAAMLYLPLPPSQQIRALSWTDILVFLLFAGGVALFCAFLVQGRVVWWTTDWLGYLLAGAVALTGTALALEACRAEPMLDWRWIRMPQILAFAAVGAVVRMLTAEQTVGAAGMLGSLGMDAVQMTGFYTVVFWASLAGVVVGLLRLDVDDIRRPIMIALAGMALAAWWDTGVGVQTRPEQMYRSQALMAFCTLYFVGPMLLEGLVRALAQSTNHIMSFAAIFGLSQTVGGLAGAALSHAFVTFRTKAHLTDMAQHLTLTQPQVTAYLQTAAQPYAPQSNDMAVLQSKAAASLITQAAQQASVLAFRDFFTVICGCALTAFVVALWRWGWRRYRKTDVLAAEKAKLMALLKS</sequence>
<feature type="transmembrane region" description="Helical" evidence="6">
    <location>
        <begin position="270"/>
        <end position="289"/>
    </location>
</feature>
<evidence type="ECO:0000256" key="4">
    <source>
        <dbReference type="ARBA" id="ARBA00022989"/>
    </source>
</evidence>
<feature type="transmembrane region" description="Helical" evidence="6">
    <location>
        <begin position="495"/>
        <end position="512"/>
    </location>
</feature>
<gene>
    <name evidence="7" type="ORF">LVJ77_12690</name>
</gene>
<dbReference type="GO" id="GO:0012505">
    <property type="term" value="C:endomembrane system"/>
    <property type="evidence" value="ECO:0007669"/>
    <property type="project" value="UniProtKB-SubCell"/>
</dbReference>
<dbReference type="PANTHER" id="PTHR23501:SF191">
    <property type="entry name" value="VACUOLAR BASIC AMINO ACID TRANSPORTER 4"/>
    <property type="match status" value="1"/>
</dbReference>
<feature type="transmembrane region" description="Helical" evidence="6">
    <location>
        <begin position="21"/>
        <end position="38"/>
    </location>
</feature>
<protein>
    <submittedName>
        <fullName evidence="7">MFS transporter</fullName>
    </submittedName>
</protein>
<evidence type="ECO:0000256" key="1">
    <source>
        <dbReference type="ARBA" id="ARBA00004127"/>
    </source>
</evidence>
<comment type="subcellular location">
    <subcellularLocation>
        <location evidence="1">Endomembrane system</location>
        <topology evidence="1">Multi-pass membrane protein</topology>
    </subcellularLocation>
</comment>
<keyword evidence="2" id="KW-0813">Transport</keyword>
<evidence type="ECO:0000313" key="7">
    <source>
        <dbReference type="EMBL" id="XHH49954.1"/>
    </source>
</evidence>
<organism evidence="7 8">
    <name type="scientific">Conchiformibius kuhniae</name>
    <dbReference type="NCBI Taxonomy" id="211502"/>
    <lineage>
        <taxon>Bacteria</taxon>
        <taxon>Pseudomonadati</taxon>
        <taxon>Pseudomonadota</taxon>
        <taxon>Betaproteobacteria</taxon>
        <taxon>Neisseriales</taxon>
        <taxon>Neisseriaceae</taxon>
        <taxon>Conchiformibius</taxon>
    </lineage>
</organism>
<name>A0ABD8B7E5_9NEIS</name>
<feature type="transmembrane region" description="Helical" evidence="6">
    <location>
        <begin position="309"/>
        <end position="331"/>
    </location>
</feature>
<dbReference type="AlphaFoldDB" id="A0ABD8B7E5"/>
<feature type="transmembrane region" description="Helical" evidence="6">
    <location>
        <begin position="343"/>
        <end position="361"/>
    </location>
</feature>
<evidence type="ECO:0000256" key="6">
    <source>
        <dbReference type="SAM" id="Phobius"/>
    </source>
</evidence>
<feature type="transmembrane region" description="Helical" evidence="6">
    <location>
        <begin position="373"/>
        <end position="392"/>
    </location>
</feature>
<evidence type="ECO:0000256" key="3">
    <source>
        <dbReference type="ARBA" id="ARBA00022692"/>
    </source>
</evidence>
<evidence type="ECO:0000313" key="8">
    <source>
        <dbReference type="Proteomes" id="UP000831534"/>
    </source>
</evidence>
<accession>A0ABD8B7E5</accession>
<dbReference type="Proteomes" id="UP000831534">
    <property type="component" value="Chromosome"/>
</dbReference>
<dbReference type="PANTHER" id="PTHR23501">
    <property type="entry name" value="MAJOR FACILITATOR SUPERFAMILY"/>
    <property type="match status" value="1"/>
</dbReference>
<keyword evidence="3 6" id="KW-0812">Transmembrane</keyword>
<feature type="transmembrane region" description="Helical" evidence="6">
    <location>
        <begin position="208"/>
        <end position="228"/>
    </location>
</feature>
<keyword evidence="5 6" id="KW-0472">Membrane</keyword>
<reference evidence="7 8" key="1">
    <citation type="journal article" date="2022" name="Res Sq">
        <title>Evolution of multicellular longitudinally dividing oral cavity symbionts (Neisseriaceae).</title>
        <authorList>
            <person name="Nyongesa S."/>
            <person name="Weber P."/>
            <person name="Bernet E."/>
            <person name="Pullido F."/>
            <person name="Nieckarz M."/>
            <person name="Delaby M."/>
            <person name="Nieves C."/>
            <person name="Viehboeck T."/>
            <person name="Krause N."/>
            <person name="Rivera-Millot A."/>
            <person name="Nakamura A."/>
            <person name="Vischer N."/>
            <person name="VanNieuwenhze M."/>
            <person name="Brun Y."/>
            <person name="Cava F."/>
            <person name="Bulgheresi S."/>
            <person name="Veyrier F."/>
        </authorList>
    </citation>
    <scope>NUCLEOTIDE SEQUENCE [LARGE SCALE GENOMIC DNA]</scope>
    <source>
        <strain evidence="7 8">17694</strain>
    </source>
</reference>
<keyword evidence="8" id="KW-1185">Reference proteome</keyword>
<evidence type="ECO:0000256" key="5">
    <source>
        <dbReference type="ARBA" id="ARBA00023136"/>
    </source>
</evidence>
<evidence type="ECO:0000256" key="2">
    <source>
        <dbReference type="ARBA" id="ARBA00022448"/>
    </source>
</evidence>
<feature type="transmembrane region" description="Helical" evidence="6">
    <location>
        <begin position="240"/>
        <end position="258"/>
    </location>
</feature>
<feature type="transmembrane region" description="Helical" evidence="6">
    <location>
        <begin position="58"/>
        <end position="76"/>
    </location>
</feature>
<feature type="transmembrane region" description="Helical" evidence="6">
    <location>
        <begin position="176"/>
        <end position="196"/>
    </location>
</feature>
<dbReference type="RefSeq" id="WP_245571935.1">
    <property type="nucleotide sequence ID" value="NZ_CP091521.1"/>
</dbReference>
<feature type="transmembrane region" description="Helical" evidence="6">
    <location>
        <begin position="88"/>
        <end position="106"/>
    </location>
</feature>